<reference evidence="4" key="1">
    <citation type="journal article" date="2019" name="Int. J. Syst. Evol. Microbiol.">
        <title>The Global Catalogue of Microorganisms (GCM) 10K type strain sequencing project: providing services to taxonomists for standard genome sequencing and annotation.</title>
        <authorList>
            <consortium name="The Broad Institute Genomics Platform"/>
            <consortium name="The Broad Institute Genome Sequencing Center for Infectious Disease"/>
            <person name="Wu L."/>
            <person name="Ma J."/>
        </authorList>
    </citation>
    <scope>NUCLEOTIDE SEQUENCE [LARGE SCALE GENOMIC DNA]</scope>
    <source>
        <strain evidence="4">JCM 3296</strain>
    </source>
</reference>
<dbReference type="RefSeq" id="WP_189255286.1">
    <property type="nucleotide sequence ID" value="NZ_BMRE01000016.1"/>
</dbReference>
<evidence type="ECO:0000259" key="2">
    <source>
        <dbReference type="Pfam" id="PF08376"/>
    </source>
</evidence>
<evidence type="ECO:0000313" key="4">
    <source>
        <dbReference type="Proteomes" id="UP000649573"/>
    </source>
</evidence>
<evidence type="ECO:0000256" key="1">
    <source>
        <dbReference type="SAM" id="Phobius"/>
    </source>
</evidence>
<proteinExistence type="predicted"/>
<sequence>MNARHQSASEIGAPAKKSARLVARLVAPRTIRHRLTQILLVSLALVLALLGVIVVGQFADYSAAHNTQKAVSLALTVQDTAHELQRERGLTNGMLGGEDRYAAEIGPQRTTTDKALGALNNAIADGTTPGAPAVRTALNRLNSLATTRQNVDAGRADRAATFECYTAGISALNDVEPGLDEARDPDLRRGLQALGALGAAKEATAQERGFLNGVFAAGRFGAGEYIRFTEIRAAKQGALAAFQQDATVTRRTQLDDGLKTESALRAANSETRAVASAQGPIAERVDPVEWWAQMTSVVDQMRTCNARSATICGNARQNCATTRPAR</sequence>
<keyword evidence="1" id="KW-0472">Membrane</keyword>
<comment type="caution">
    <text evidence="3">The sequence shown here is derived from an EMBL/GenBank/DDBJ whole genome shotgun (WGS) entry which is preliminary data.</text>
</comment>
<accession>A0ABQ2ULV9</accession>
<organism evidence="3 4">
    <name type="scientific">Lentzea flava</name>
    <dbReference type="NCBI Taxonomy" id="103732"/>
    <lineage>
        <taxon>Bacteria</taxon>
        <taxon>Bacillati</taxon>
        <taxon>Actinomycetota</taxon>
        <taxon>Actinomycetes</taxon>
        <taxon>Pseudonocardiales</taxon>
        <taxon>Pseudonocardiaceae</taxon>
        <taxon>Lentzea</taxon>
    </lineage>
</organism>
<evidence type="ECO:0000313" key="3">
    <source>
        <dbReference type="EMBL" id="GGU44144.1"/>
    </source>
</evidence>
<gene>
    <name evidence="3" type="ORF">GCM10010178_40910</name>
</gene>
<protein>
    <recommendedName>
        <fullName evidence="2">Nitrate/nitrite sensing protein domain-containing protein</fullName>
    </recommendedName>
</protein>
<dbReference type="Proteomes" id="UP000649573">
    <property type="component" value="Unassembled WGS sequence"/>
</dbReference>
<dbReference type="EMBL" id="BMRE01000016">
    <property type="protein sequence ID" value="GGU44144.1"/>
    <property type="molecule type" value="Genomic_DNA"/>
</dbReference>
<feature type="domain" description="Nitrate/nitrite sensing protein" evidence="2">
    <location>
        <begin position="79"/>
        <end position="305"/>
    </location>
</feature>
<keyword evidence="1" id="KW-0812">Transmembrane</keyword>
<dbReference type="Pfam" id="PF08376">
    <property type="entry name" value="NIT"/>
    <property type="match status" value="1"/>
</dbReference>
<dbReference type="InterPro" id="IPR013587">
    <property type="entry name" value="Nitrate/nitrite_sensing"/>
</dbReference>
<keyword evidence="4" id="KW-1185">Reference proteome</keyword>
<feature type="transmembrane region" description="Helical" evidence="1">
    <location>
        <begin position="38"/>
        <end position="59"/>
    </location>
</feature>
<name>A0ABQ2ULV9_9PSEU</name>
<keyword evidence="1" id="KW-1133">Transmembrane helix</keyword>